<comment type="caution">
    <text evidence="14">The sequence shown here is derived from an EMBL/GenBank/DDBJ whole genome shotgun (WGS) entry which is preliminary data.</text>
</comment>
<evidence type="ECO:0000256" key="11">
    <source>
        <dbReference type="SAM" id="Phobius"/>
    </source>
</evidence>
<evidence type="ECO:0000256" key="9">
    <source>
        <dbReference type="ARBA" id="ARBA00023316"/>
    </source>
</evidence>
<dbReference type="GO" id="GO:0071555">
    <property type="term" value="P:cell wall organization"/>
    <property type="evidence" value="ECO:0007669"/>
    <property type="project" value="UniProtKB-KW"/>
</dbReference>
<dbReference type="GO" id="GO:0008658">
    <property type="term" value="F:penicillin binding"/>
    <property type="evidence" value="ECO:0007669"/>
    <property type="project" value="InterPro"/>
</dbReference>
<dbReference type="Pfam" id="PF00905">
    <property type="entry name" value="Transpeptidase"/>
    <property type="match status" value="1"/>
</dbReference>
<evidence type="ECO:0000256" key="5">
    <source>
        <dbReference type="ARBA" id="ARBA00022960"/>
    </source>
</evidence>
<dbReference type="Gene3D" id="3.40.710.10">
    <property type="entry name" value="DD-peptidase/beta-lactamase superfamily"/>
    <property type="match status" value="1"/>
</dbReference>
<keyword evidence="5" id="KW-0133">Cell shape</keyword>
<evidence type="ECO:0000313" key="15">
    <source>
        <dbReference type="Proteomes" id="UP000002939"/>
    </source>
</evidence>
<dbReference type="InterPro" id="IPR005311">
    <property type="entry name" value="PBP_dimer"/>
</dbReference>
<dbReference type="STRING" id="626369.HMPREF0446_00718"/>
<keyword evidence="7 11" id="KW-1133">Transmembrane helix</keyword>
<dbReference type="Proteomes" id="UP000002939">
    <property type="component" value="Unassembled WGS sequence"/>
</dbReference>
<evidence type="ECO:0008006" key="16">
    <source>
        <dbReference type="Google" id="ProtNLM"/>
    </source>
</evidence>
<dbReference type="AlphaFoldDB" id="D0BL83"/>
<feature type="domain" description="Penicillin-binding protein transpeptidase" evidence="12">
    <location>
        <begin position="346"/>
        <end position="660"/>
    </location>
</feature>
<dbReference type="SUPFAM" id="SSF56519">
    <property type="entry name" value="Penicillin binding protein dimerisation domain"/>
    <property type="match status" value="1"/>
</dbReference>
<reference evidence="14" key="1">
    <citation type="submission" date="2009-09" db="EMBL/GenBank/DDBJ databases">
        <authorList>
            <consortium name="The Broad Institute Genome Sequencing Platform"/>
            <person name="Ward D."/>
            <person name="Feldgarden M."/>
            <person name="Earl A."/>
            <person name="Young S.K."/>
            <person name="Zeng Q."/>
            <person name="Koehrsen M."/>
            <person name="Alvarado L."/>
            <person name="Berlin A."/>
            <person name="Bochicchio J."/>
            <person name="Borenstein D."/>
            <person name="Chapman S.B."/>
            <person name="Chen Z."/>
            <person name="Engels R."/>
            <person name="Freedman E."/>
            <person name="Gellesch M."/>
            <person name="Goldberg J."/>
            <person name="Griggs A."/>
            <person name="Gujja S."/>
            <person name="Heilman E."/>
            <person name="Heiman D."/>
            <person name="Hepburn T."/>
            <person name="Howarth C."/>
            <person name="Jen D."/>
            <person name="Larson L."/>
            <person name="Lewis B."/>
            <person name="Mehta T."/>
            <person name="Park D."/>
            <person name="Pearson M."/>
            <person name="Roberts A."/>
            <person name="Saif S."/>
            <person name="Shea T."/>
            <person name="Shenoy N."/>
            <person name="Sisk P."/>
            <person name="Stolte C."/>
            <person name="Sykes S."/>
            <person name="Thomson T."/>
            <person name="Walk T."/>
            <person name="White J."/>
            <person name="Yandava C."/>
            <person name="Sibley C.D."/>
            <person name="Field T.R."/>
            <person name="Grinwis M."/>
            <person name="Eshaghurshan C.S."/>
            <person name="Surette M.G."/>
            <person name="Haas B."/>
            <person name="Nusbaum C."/>
            <person name="Birren B."/>
        </authorList>
    </citation>
    <scope>NUCLEOTIDE SEQUENCE [LARGE SCALE GENOMIC DNA]</scope>
    <source>
        <strain evidence="14">ATCC 700633</strain>
    </source>
</reference>
<dbReference type="OrthoDB" id="9770103at2"/>
<comment type="similarity">
    <text evidence="2">Belongs to the transpeptidase family.</text>
</comment>
<dbReference type="GO" id="GO:0005886">
    <property type="term" value="C:plasma membrane"/>
    <property type="evidence" value="ECO:0007669"/>
    <property type="project" value="UniProtKB-SubCell"/>
</dbReference>
<keyword evidence="6" id="KW-0573">Peptidoglycan synthesis</keyword>
<dbReference type="GO" id="GO:0071972">
    <property type="term" value="F:peptidoglycan L,D-transpeptidase activity"/>
    <property type="evidence" value="ECO:0007669"/>
    <property type="project" value="TreeGrafter"/>
</dbReference>
<sequence length="746" mass="81720">MINKRKNRPIKKKSHIPFRLNLLFFIVFFSFMALIGRLAYVQLVKGDDFIALVKRTETSTAKKAVPRGSIYDSKGKVLVGNKPKLAVNYTRSSDATTASMLETAKKLTEFITVDTSKLRERDLKDYWFATHPEEASKLLTAEEKKKASKEGLSNSKTYEMQLDHITEEQINYSDSEKQAIAIFTKMNSAYALSTVTIKNDSVTEQEVARISERLGELKGIDIDSDWDREYPMGDMLKTILGSVSSETTGLPSDRVRSLLTLGYSLNDRVGTSYLEEQYESVLSGTETVVQSQTNNRGEVVNHEERYGGKAGSNLVMTIDTDFQKKLEDIVTKAVEGLSDATADRVYVVAMNPKSGDVLGITGKKKKYNENYQVTGIEDDALGAINGAFGMGSAVKAATVISGYMDGVITREDNTIVDEPIEFEASKPKSSVFNRNGSIPVTDLDAIERSSNVYMIKLAMRMGGQYEYKKGGKLNINLNVFDKLREYYAQFGLGVRTGIDLPNEGKGYNGGTGAAFSALDFAFGQFDLYTPLQLAQYMATIANGGTRIAPRLVKEIHSTGKDGGIGDLETVVPTKIMNSLQVEAGLIDHIKEGLYRVTHGANGTSAYTFRNYTPSVSGKTGTVEAFYDGPLPQFKQKEVENSTFASYAPSDNPEIVVSVVAPYFSNGIPGDFAAGITKQVYDAYFHQESSTSSTNSTTANGQTNTQAGNRPAQQAANAQVQQNTQAATVRQQQNTTVPVAPVRRQGQ</sequence>
<feature type="compositionally biased region" description="Low complexity" evidence="10">
    <location>
        <begin position="688"/>
        <end position="736"/>
    </location>
</feature>
<evidence type="ECO:0000256" key="4">
    <source>
        <dbReference type="ARBA" id="ARBA00022692"/>
    </source>
</evidence>
<evidence type="ECO:0000313" key="14">
    <source>
        <dbReference type="EMBL" id="EEW93836.1"/>
    </source>
</evidence>
<dbReference type="Gene3D" id="3.90.1310.10">
    <property type="entry name" value="Penicillin-binding protein 2a (Domain 2)"/>
    <property type="match status" value="1"/>
</dbReference>
<organism evidence="14 15">
    <name type="scientific">Granulicatella elegans ATCC 700633</name>
    <dbReference type="NCBI Taxonomy" id="626369"/>
    <lineage>
        <taxon>Bacteria</taxon>
        <taxon>Bacillati</taxon>
        <taxon>Bacillota</taxon>
        <taxon>Bacilli</taxon>
        <taxon>Lactobacillales</taxon>
        <taxon>Carnobacteriaceae</taxon>
        <taxon>Granulicatella</taxon>
    </lineage>
</organism>
<evidence type="ECO:0000256" key="2">
    <source>
        <dbReference type="ARBA" id="ARBA00007171"/>
    </source>
</evidence>
<dbReference type="Pfam" id="PF03717">
    <property type="entry name" value="PBP_dimer"/>
    <property type="match status" value="1"/>
</dbReference>
<dbReference type="PANTHER" id="PTHR30627">
    <property type="entry name" value="PEPTIDOGLYCAN D,D-TRANSPEPTIDASE"/>
    <property type="match status" value="1"/>
</dbReference>
<feature type="domain" description="Penicillin-binding protein dimerisation" evidence="13">
    <location>
        <begin position="64"/>
        <end position="302"/>
    </location>
</feature>
<evidence type="ECO:0000256" key="6">
    <source>
        <dbReference type="ARBA" id="ARBA00022984"/>
    </source>
</evidence>
<evidence type="ECO:0000259" key="12">
    <source>
        <dbReference type="Pfam" id="PF00905"/>
    </source>
</evidence>
<dbReference type="GO" id="GO:0008360">
    <property type="term" value="P:regulation of cell shape"/>
    <property type="evidence" value="ECO:0007669"/>
    <property type="project" value="UniProtKB-KW"/>
</dbReference>
<dbReference type="HOGENOM" id="CLU_009289_7_0_9"/>
<evidence type="ECO:0000256" key="10">
    <source>
        <dbReference type="SAM" id="MobiDB-lite"/>
    </source>
</evidence>
<keyword evidence="15" id="KW-1185">Reference proteome</keyword>
<evidence type="ECO:0000256" key="8">
    <source>
        <dbReference type="ARBA" id="ARBA00023136"/>
    </source>
</evidence>
<evidence type="ECO:0000259" key="13">
    <source>
        <dbReference type="Pfam" id="PF03717"/>
    </source>
</evidence>
<protein>
    <recommendedName>
        <fullName evidence="16">Penicillin-binding protein 2B</fullName>
    </recommendedName>
</protein>
<dbReference type="EMBL" id="ACRF02000011">
    <property type="protein sequence ID" value="EEW93836.1"/>
    <property type="molecule type" value="Genomic_DNA"/>
</dbReference>
<comment type="subcellular location">
    <subcellularLocation>
        <location evidence="1">Cell membrane</location>
        <topology evidence="1">Single-pass membrane protein</topology>
    </subcellularLocation>
</comment>
<keyword evidence="4 11" id="KW-0812">Transmembrane</keyword>
<keyword evidence="8 11" id="KW-0472">Membrane</keyword>
<evidence type="ECO:0000256" key="1">
    <source>
        <dbReference type="ARBA" id="ARBA00004162"/>
    </source>
</evidence>
<dbReference type="GO" id="GO:0009252">
    <property type="term" value="P:peptidoglycan biosynthetic process"/>
    <property type="evidence" value="ECO:0007669"/>
    <property type="project" value="UniProtKB-KW"/>
</dbReference>
<dbReference type="eggNOG" id="COG0768">
    <property type="taxonomic scope" value="Bacteria"/>
</dbReference>
<dbReference type="InterPro" id="IPR050515">
    <property type="entry name" value="Beta-lactam/transpept"/>
</dbReference>
<evidence type="ECO:0000256" key="7">
    <source>
        <dbReference type="ARBA" id="ARBA00022989"/>
    </source>
</evidence>
<feature type="region of interest" description="Disordered" evidence="10">
    <location>
        <begin position="688"/>
        <end position="746"/>
    </location>
</feature>
<dbReference type="Gene3D" id="1.10.10.1230">
    <property type="entry name" value="Penicillin-binding protein, N-terminal non-catalytic domain, head sub-domain"/>
    <property type="match status" value="1"/>
</dbReference>
<dbReference type="InterPro" id="IPR001460">
    <property type="entry name" value="PCN-bd_Tpept"/>
</dbReference>
<keyword evidence="3" id="KW-1003">Cell membrane</keyword>
<dbReference type="SUPFAM" id="SSF56601">
    <property type="entry name" value="beta-lactamase/transpeptidase-like"/>
    <property type="match status" value="1"/>
</dbReference>
<keyword evidence="9" id="KW-0961">Cell wall biogenesis/degradation</keyword>
<feature type="transmembrane region" description="Helical" evidence="11">
    <location>
        <begin position="20"/>
        <end position="40"/>
    </location>
</feature>
<proteinExistence type="inferred from homology"/>
<reference evidence="14" key="2">
    <citation type="submission" date="2011-10" db="EMBL/GenBank/DDBJ databases">
        <title>The Genome Sequence of Granulicatella elegans ATCC 700633.</title>
        <authorList>
            <consortium name="The Broad Institute Genome Sequencing Platform"/>
            <consortium name="The Broad Institute Genome Sequencing Center for Infectious Disease"/>
            <person name="Earl A."/>
            <person name="Ward D."/>
            <person name="Feldgarden M."/>
            <person name="Gevers D."/>
            <person name="Sibley C.D."/>
            <person name="Field T.R."/>
            <person name="Grinwis M."/>
            <person name="Eshaghurshan C.S."/>
            <person name="Surette M.G."/>
            <person name="Young S.K."/>
            <person name="Zeng Q."/>
            <person name="Gargeya S."/>
            <person name="Fitzgerald M."/>
            <person name="Haas B."/>
            <person name="Abouelleil A."/>
            <person name="Alvarado L."/>
            <person name="Arachchi H.M."/>
            <person name="Berlin A."/>
            <person name="Brown A."/>
            <person name="Chapman S.B."/>
            <person name="Chen Z."/>
            <person name="Dunbar C."/>
            <person name="Freedman E."/>
            <person name="Gearin G."/>
            <person name="Goldberg J."/>
            <person name="Griggs A."/>
            <person name="Gujja S."/>
            <person name="Heiman D."/>
            <person name="Howarth C."/>
            <person name="Larson L."/>
            <person name="Lui A."/>
            <person name="MacDonald P.J.P."/>
            <person name="Montmayeur A."/>
            <person name="Murphy C."/>
            <person name="Neiman D."/>
            <person name="Pearson M."/>
            <person name="Priest M."/>
            <person name="Roberts A."/>
            <person name="Saif S."/>
            <person name="Shea T."/>
            <person name="Shenoy N."/>
            <person name="Sisk P."/>
            <person name="Stolte C."/>
            <person name="Sykes S."/>
            <person name="Wortman J."/>
            <person name="Nusbaum C."/>
            <person name="Birren B."/>
        </authorList>
    </citation>
    <scope>NUCLEOTIDE SEQUENCE [LARGE SCALE GENOMIC DNA]</scope>
    <source>
        <strain evidence="14">ATCC 700633</strain>
    </source>
</reference>
<name>D0BL83_9LACT</name>
<evidence type="ECO:0000256" key="3">
    <source>
        <dbReference type="ARBA" id="ARBA00022475"/>
    </source>
</evidence>
<dbReference type="PANTHER" id="PTHR30627:SF2">
    <property type="entry name" value="PEPTIDOGLYCAN D,D-TRANSPEPTIDASE MRDA"/>
    <property type="match status" value="1"/>
</dbReference>
<gene>
    <name evidence="14" type="ORF">HMPREF0446_00718</name>
</gene>
<accession>D0BL83</accession>
<dbReference type="InterPro" id="IPR012338">
    <property type="entry name" value="Beta-lactam/transpept-like"/>
</dbReference>
<dbReference type="InterPro" id="IPR036138">
    <property type="entry name" value="PBP_dimer_sf"/>
</dbReference>
<dbReference type="RefSeq" id="WP_006702991.1">
    <property type="nucleotide sequence ID" value="NZ_KI391971.1"/>
</dbReference>